<dbReference type="InParanoid" id="A0A6J0PDL6"/>
<organism evidence="2 3">
    <name type="scientific">Elaeis guineensis var. tenera</name>
    <name type="common">Oil palm</name>
    <dbReference type="NCBI Taxonomy" id="51953"/>
    <lineage>
        <taxon>Eukaryota</taxon>
        <taxon>Viridiplantae</taxon>
        <taxon>Streptophyta</taxon>
        <taxon>Embryophyta</taxon>
        <taxon>Tracheophyta</taxon>
        <taxon>Spermatophyta</taxon>
        <taxon>Magnoliopsida</taxon>
        <taxon>Liliopsida</taxon>
        <taxon>Arecaceae</taxon>
        <taxon>Arecoideae</taxon>
        <taxon>Cocoseae</taxon>
        <taxon>Elaeidinae</taxon>
        <taxon>Elaeis</taxon>
    </lineage>
</organism>
<evidence type="ECO:0000259" key="1">
    <source>
        <dbReference type="Pfam" id="PF03732"/>
    </source>
</evidence>
<proteinExistence type="predicted"/>
<evidence type="ECO:0000313" key="3">
    <source>
        <dbReference type="RefSeq" id="XP_019703315.1"/>
    </source>
</evidence>
<dbReference type="InterPro" id="IPR005162">
    <property type="entry name" value="Retrotrans_gag_dom"/>
</dbReference>
<dbReference type="OrthoDB" id="687178at2759"/>
<feature type="non-terminal residue" evidence="3">
    <location>
        <position position="302"/>
    </location>
</feature>
<dbReference type="RefSeq" id="XP_019703315.1">
    <property type="nucleotide sequence ID" value="XM_019847756.1"/>
</dbReference>
<sequence length="302" mass="34279">MEDLEKLMVRMMESRIASSEFSKITLETNPVKLDGPGTYLSWTRHVRLILESHNLEGFISGTAKRPEGDVIAVRQWNSNNSRVVTWLLASMVPSVAHTVEALTNAYELWQAVATTYSYKGNNMHAHKIQRELRGLTQGSRSVTEYVGELKRLWNDFDFYSPFTPTHPNDVDVFRKWIERQCLVDFLDGLNPEFEYRRSSILSTQEWPTLDEAISLVLSEETRLATMSSSTDTAIRSVLVVQPTILESSSPIISTQETQPRPRGVKICDHCHKPGHIKAYCYELHGRPTRGRGRGGGRSGRGR</sequence>
<evidence type="ECO:0000313" key="2">
    <source>
        <dbReference type="Proteomes" id="UP000504607"/>
    </source>
</evidence>
<dbReference type="AlphaFoldDB" id="A0A6J0PDL6"/>
<name>A0A6J0PDL6_ELAGV</name>
<dbReference type="PANTHER" id="PTHR34222">
    <property type="entry name" value="GAG_PRE-INTEGRS DOMAIN-CONTAINING PROTEIN"/>
    <property type="match status" value="1"/>
</dbReference>
<reference evidence="3" key="1">
    <citation type="submission" date="2025-08" db="UniProtKB">
        <authorList>
            <consortium name="RefSeq"/>
        </authorList>
    </citation>
    <scope>IDENTIFICATION</scope>
</reference>
<accession>A0A6J0PDL6</accession>
<dbReference type="Pfam" id="PF03732">
    <property type="entry name" value="Retrotrans_gag"/>
    <property type="match status" value="1"/>
</dbReference>
<keyword evidence="2" id="KW-1185">Reference proteome</keyword>
<protein>
    <submittedName>
        <fullName evidence="3">Uncharacterized protein LOC109505297</fullName>
    </submittedName>
</protein>
<dbReference type="Proteomes" id="UP000504607">
    <property type="component" value="Unplaced"/>
</dbReference>
<dbReference type="PANTHER" id="PTHR34222:SF37">
    <property type="entry name" value="RETROTRANSPOSON GAG DOMAIN-CONTAINING PROTEIN"/>
    <property type="match status" value="1"/>
</dbReference>
<gene>
    <name evidence="3" type="primary">LOC109505297</name>
</gene>
<feature type="domain" description="Retrotransposon gag" evidence="1">
    <location>
        <begin position="108"/>
        <end position="157"/>
    </location>
</feature>